<dbReference type="GO" id="GO:0051536">
    <property type="term" value="F:iron-sulfur cluster binding"/>
    <property type="evidence" value="ECO:0007669"/>
    <property type="project" value="UniProtKB-KW"/>
</dbReference>
<feature type="region of interest" description="Disordered" evidence="4">
    <location>
        <begin position="41"/>
        <end position="72"/>
    </location>
</feature>
<protein>
    <submittedName>
        <fullName evidence="6">3-isopropylmalate dehydratase large subunit</fullName>
        <ecNumber evidence="6">4.2.1.33</ecNumber>
    </submittedName>
</protein>
<dbReference type="InterPro" id="IPR001030">
    <property type="entry name" value="Acoase/IPM_deHydtase_lsu_aba"/>
</dbReference>
<reference evidence="6 7" key="1">
    <citation type="submission" date="2018-06" db="EMBL/GenBank/DDBJ databases">
        <authorList>
            <consortium name="Pathogen Informatics"/>
            <person name="Doyle S."/>
        </authorList>
    </citation>
    <scope>NUCLEOTIDE SEQUENCE [LARGE SCALE GENOMIC DNA]</scope>
    <source>
        <strain evidence="6 7">NCTC11685</strain>
    </source>
</reference>
<keyword evidence="2" id="KW-0408">Iron</keyword>
<sequence>MAKTLYEKLFDAHVVYEAQNETPLLYIDRHLVHEVTSPQAFDGLRAHKTPGTSAGQNLRHDGSQRFDADERH</sequence>
<dbReference type="AlphaFoldDB" id="A0A7H4N7Q4"/>
<feature type="compositionally biased region" description="Basic and acidic residues" evidence="4">
    <location>
        <begin position="58"/>
        <end position="72"/>
    </location>
</feature>
<proteinExistence type="predicted"/>
<dbReference type="GO" id="GO:0046872">
    <property type="term" value="F:metal ion binding"/>
    <property type="evidence" value="ECO:0007669"/>
    <property type="project" value="UniProtKB-KW"/>
</dbReference>
<dbReference type="InterPro" id="IPR015931">
    <property type="entry name" value="Acnase/IPM_dHydase_lsu_aba_1/3"/>
</dbReference>
<dbReference type="EMBL" id="UGMS01000001">
    <property type="protein sequence ID" value="STV82577.1"/>
    <property type="molecule type" value="Genomic_DNA"/>
</dbReference>
<evidence type="ECO:0000259" key="5">
    <source>
        <dbReference type="Pfam" id="PF00330"/>
    </source>
</evidence>
<evidence type="ECO:0000256" key="4">
    <source>
        <dbReference type="SAM" id="MobiDB-lite"/>
    </source>
</evidence>
<feature type="domain" description="Aconitase/3-isopropylmalate dehydratase large subunit alpha/beta/alpha" evidence="5">
    <location>
        <begin position="7"/>
        <end position="57"/>
    </location>
</feature>
<dbReference type="Proteomes" id="UP000254863">
    <property type="component" value="Unassembled WGS sequence"/>
</dbReference>
<name>A0A7H4N7Q4_9ENTR</name>
<dbReference type="Pfam" id="PF00330">
    <property type="entry name" value="Aconitase"/>
    <property type="match status" value="1"/>
</dbReference>
<accession>A0A7H4N7Q4</accession>
<evidence type="ECO:0000256" key="3">
    <source>
        <dbReference type="ARBA" id="ARBA00023014"/>
    </source>
</evidence>
<keyword evidence="1" id="KW-0479">Metal-binding</keyword>
<dbReference type="EC" id="4.2.1.33" evidence="6"/>
<organism evidence="6 7">
    <name type="scientific">Klebsiella michiganensis</name>
    <dbReference type="NCBI Taxonomy" id="1134687"/>
    <lineage>
        <taxon>Bacteria</taxon>
        <taxon>Pseudomonadati</taxon>
        <taxon>Pseudomonadota</taxon>
        <taxon>Gammaproteobacteria</taxon>
        <taxon>Enterobacterales</taxon>
        <taxon>Enterobacteriaceae</taxon>
        <taxon>Klebsiella/Raoultella group</taxon>
        <taxon>Klebsiella</taxon>
    </lineage>
</organism>
<gene>
    <name evidence="6" type="primary">leuC_1</name>
    <name evidence="6" type="ORF">NCTC11685_03101</name>
</gene>
<evidence type="ECO:0000256" key="2">
    <source>
        <dbReference type="ARBA" id="ARBA00023004"/>
    </source>
</evidence>
<keyword evidence="6" id="KW-0456">Lyase</keyword>
<comment type="caution">
    <text evidence="6">The sequence shown here is derived from an EMBL/GenBank/DDBJ whole genome shotgun (WGS) entry which is preliminary data.</text>
</comment>
<dbReference type="InterPro" id="IPR036008">
    <property type="entry name" value="Aconitase_4Fe-4S_dom"/>
</dbReference>
<dbReference type="Gene3D" id="3.30.499.10">
    <property type="entry name" value="Aconitase, domain 3"/>
    <property type="match status" value="1"/>
</dbReference>
<dbReference type="SUPFAM" id="SSF53732">
    <property type="entry name" value="Aconitase iron-sulfur domain"/>
    <property type="match status" value="1"/>
</dbReference>
<keyword evidence="3" id="KW-0411">Iron-sulfur</keyword>
<evidence type="ECO:0000313" key="6">
    <source>
        <dbReference type="EMBL" id="STV82577.1"/>
    </source>
</evidence>
<evidence type="ECO:0000313" key="7">
    <source>
        <dbReference type="Proteomes" id="UP000254863"/>
    </source>
</evidence>
<evidence type="ECO:0000256" key="1">
    <source>
        <dbReference type="ARBA" id="ARBA00022723"/>
    </source>
</evidence>
<dbReference type="GO" id="GO:0003861">
    <property type="term" value="F:3-isopropylmalate dehydratase activity"/>
    <property type="evidence" value="ECO:0007669"/>
    <property type="project" value="UniProtKB-EC"/>
</dbReference>